<comment type="caution">
    <text evidence="6">The sequence shown here is derived from an EMBL/GenBank/DDBJ whole genome shotgun (WGS) entry which is preliminary data.</text>
</comment>
<keyword evidence="2" id="KW-0186">Copper</keyword>
<evidence type="ECO:0000256" key="3">
    <source>
        <dbReference type="SAM" id="SignalP"/>
    </source>
</evidence>
<evidence type="ECO:0000313" key="7">
    <source>
        <dbReference type="Proteomes" id="UP000596742"/>
    </source>
</evidence>
<keyword evidence="6" id="KW-0560">Oxidoreductase</keyword>
<dbReference type="OrthoDB" id="6132182at2759"/>
<dbReference type="GO" id="GO:0004503">
    <property type="term" value="F:tyrosinase activity"/>
    <property type="evidence" value="ECO:0007669"/>
    <property type="project" value="UniProtKB-EC"/>
</dbReference>
<dbReference type="PRINTS" id="PR00092">
    <property type="entry name" value="TYROSINASE"/>
</dbReference>
<dbReference type="GO" id="GO:0046872">
    <property type="term" value="F:metal ion binding"/>
    <property type="evidence" value="ECO:0007669"/>
    <property type="project" value="UniProtKB-KW"/>
</dbReference>
<reference evidence="6" key="1">
    <citation type="submission" date="2018-11" db="EMBL/GenBank/DDBJ databases">
        <authorList>
            <person name="Alioto T."/>
            <person name="Alioto T."/>
        </authorList>
    </citation>
    <scope>NUCLEOTIDE SEQUENCE</scope>
</reference>
<sequence length="501" mass="57241">MDTRILILWITVYLCLFVSSIQSKSFFIHSSVVNGKKKIVATEVNSTASSFGNTRPKTAAEPNSGKFEIPLSSADQEWLGSLLYHPNESDIRLRKEYRQLSEKERGDLNVAFNLLKNDTSVSLNKYDLLANIHARSSANANAHQGPNFMGWHRVFLLMMENALRKKVKTVTIPYWDVTLDEAMDKPYSSIIWSPDFIGSGDGVIKKGAFGHWQTQFGYGNLMRFLGGQGKLMSKENVEDILSKSRLGEITNPAAEKKFNIEEIHNDVHVWIGGQMKTIEIAAFDPIFYPLHSFTDCIWTEFREQQKAKGIDPTSDYPEFYGRSTHSPFAPMSLGSVMVIDGISDIWNQYVQYTPRPFCNETYNGCNSLYMKCDISKRKCISKSRSEVEIENQSSKLKKDDKVPTDLVNSGFKNSESFSKESDSEMLYISNRQLIKRSAVVNYRHFTKLSENSIAAHKVVTITTISDVYQFYSYLTDSHTDLINLLLFLIYLNQFHFKQEQY</sequence>
<evidence type="ECO:0000256" key="1">
    <source>
        <dbReference type="ARBA" id="ARBA00022723"/>
    </source>
</evidence>
<dbReference type="InterPro" id="IPR008922">
    <property type="entry name" value="Di-copper_centre_dom_sf"/>
</dbReference>
<dbReference type="EC" id="1.14.18.1" evidence="6"/>
<feature type="domain" description="Tyrosinase copper-binding" evidence="5">
    <location>
        <begin position="284"/>
        <end position="295"/>
    </location>
</feature>
<dbReference type="InterPro" id="IPR002227">
    <property type="entry name" value="Tyrosinase_Cu-bd"/>
</dbReference>
<evidence type="ECO:0000313" key="6">
    <source>
        <dbReference type="EMBL" id="VDI70856.1"/>
    </source>
</evidence>
<dbReference type="SUPFAM" id="SSF48056">
    <property type="entry name" value="Di-copper centre-containing domain"/>
    <property type="match status" value="1"/>
</dbReference>
<keyword evidence="1" id="KW-0479">Metal-binding</keyword>
<dbReference type="PANTHER" id="PTHR11474">
    <property type="entry name" value="TYROSINASE FAMILY MEMBER"/>
    <property type="match status" value="1"/>
</dbReference>
<accession>A0A8B6GWX5</accession>
<dbReference type="EMBL" id="UYJE01009182">
    <property type="protein sequence ID" value="VDI70856.1"/>
    <property type="molecule type" value="Genomic_DNA"/>
</dbReference>
<gene>
    <name evidence="6" type="ORF">MGAL_10B039707</name>
</gene>
<dbReference type="Pfam" id="PF00264">
    <property type="entry name" value="Tyrosinase"/>
    <property type="match status" value="1"/>
</dbReference>
<dbReference type="InterPro" id="IPR050316">
    <property type="entry name" value="Tyrosinase/Hemocyanin"/>
</dbReference>
<feature type="signal peptide" evidence="3">
    <location>
        <begin position="1"/>
        <end position="23"/>
    </location>
</feature>
<keyword evidence="7" id="KW-1185">Reference proteome</keyword>
<dbReference type="PROSITE" id="PS00498">
    <property type="entry name" value="TYROSINASE_2"/>
    <property type="match status" value="1"/>
</dbReference>
<feature type="domain" description="Tyrosinase copper-binding" evidence="4">
    <location>
        <begin position="143"/>
        <end position="160"/>
    </location>
</feature>
<evidence type="ECO:0000259" key="5">
    <source>
        <dbReference type="PROSITE" id="PS00498"/>
    </source>
</evidence>
<evidence type="ECO:0000259" key="4">
    <source>
        <dbReference type="PROSITE" id="PS00497"/>
    </source>
</evidence>
<dbReference type="PANTHER" id="PTHR11474:SF126">
    <property type="entry name" value="TYROSINASE-LIKE PROTEIN TYR-1-RELATED"/>
    <property type="match status" value="1"/>
</dbReference>
<dbReference type="Gene3D" id="1.10.1280.10">
    <property type="entry name" value="Di-copper center containing domain from catechol oxidase"/>
    <property type="match status" value="1"/>
</dbReference>
<dbReference type="Proteomes" id="UP000596742">
    <property type="component" value="Unassembled WGS sequence"/>
</dbReference>
<protein>
    <submittedName>
        <fullName evidence="6">Tyrosinase</fullName>
        <ecNumber evidence="6">1.14.18.1</ecNumber>
    </submittedName>
</protein>
<evidence type="ECO:0000256" key="2">
    <source>
        <dbReference type="ARBA" id="ARBA00023008"/>
    </source>
</evidence>
<proteinExistence type="predicted"/>
<organism evidence="6 7">
    <name type="scientific">Mytilus galloprovincialis</name>
    <name type="common">Mediterranean mussel</name>
    <dbReference type="NCBI Taxonomy" id="29158"/>
    <lineage>
        <taxon>Eukaryota</taxon>
        <taxon>Metazoa</taxon>
        <taxon>Spiralia</taxon>
        <taxon>Lophotrochozoa</taxon>
        <taxon>Mollusca</taxon>
        <taxon>Bivalvia</taxon>
        <taxon>Autobranchia</taxon>
        <taxon>Pteriomorphia</taxon>
        <taxon>Mytilida</taxon>
        <taxon>Mytiloidea</taxon>
        <taxon>Mytilidae</taxon>
        <taxon>Mytilinae</taxon>
        <taxon>Mytilus</taxon>
    </lineage>
</organism>
<dbReference type="PROSITE" id="PS00497">
    <property type="entry name" value="TYROSINASE_1"/>
    <property type="match status" value="1"/>
</dbReference>
<dbReference type="AlphaFoldDB" id="A0A8B6GWX5"/>
<name>A0A8B6GWX5_MYTGA</name>
<keyword evidence="3" id="KW-0732">Signal</keyword>
<feature type="chain" id="PRO_5032586952" evidence="3">
    <location>
        <begin position="24"/>
        <end position="501"/>
    </location>
</feature>